<gene>
    <name evidence="9" type="ORF">XBP1_2540010</name>
</gene>
<dbReference type="HOGENOM" id="CLU_048848_0_0_6"/>
<proteinExistence type="predicted"/>
<dbReference type="InterPro" id="IPR050073">
    <property type="entry name" value="2-IPM_HCS-like"/>
</dbReference>
<dbReference type="PANTHER" id="PTHR10277:SF9">
    <property type="entry name" value="2-ISOPROPYLMALATE SYNTHASE 1, CHLOROPLASTIC-RELATED"/>
    <property type="match status" value="1"/>
</dbReference>
<dbReference type="PANTHER" id="PTHR10277">
    <property type="entry name" value="HOMOCITRATE SYNTHASE-RELATED"/>
    <property type="match status" value="1"/>
</dbReference>
<evidence type="ECO:0000259" key="8">
    <source>
        <dbReference type="PROSITE" id="PS50991"/>
    </source>
</evidence>
<dbReference type="PROSITE" id="PS00816">
    <property type="entry name" value="AIPM_HOMOCIT_SYNTH_2"/>
    <property type="match status" value="1"/>
</dbReference>
<dbReference type="Proteomes" id="UP000028511">
    <property type="component" value="Unassembled WGS sequence"/>
</dbReference>
<organism evidence="9">
    <name type="scientific">Xenorhabdus bovienii str. puntauvense</name>
    <dbReference type="NCBI Taxonomy" id="1398201"/>
    <lineage>
        <taxon>Bacteria</taxon>
        <taxon>Pseudomonadati</taxon>
        <taxon>Pseudomonadota</taxon>
        <taxon>Gammaproteobacteria</taxon>
        <taxon>Enterobacterales</taxon>
        <taxon>Morganellaceae</taxon>
        <taxon>Xenorhabdus</taxon>
    </lineage>
</organism>
<dbReference type="SUPFAM" id="SSF51569">
    <property type="entry name" value="Aldolase"/>
    <property type="match status" value="1"/>
</dbReference>
<dbReference type="RefSeq" id="WP_038217946.1">
    <property type="nucleotide sequence ID" value="NZ_CAWLWN010000216.1"/>
</dbReference>
<keyword evidence="6" id="KW-0100">Branched-chain amino acid biosynthesis</keyword>
<keyword evidence="5" id="KW-0464">Manganese</keyword>
<protein>
    <recommendedName>
        <fullName evidence="2">2-isopropylmalate synthase</fullName>
        <ecNumber evidence="2">2.3.3.13</ecNumber>
    </recommendedName>
</protein>
<dbReference type="InterPro" id="IPR002034">
    <property type="entry name" value="AIPM/Hcit_synth_CS"/>
</dbReference>
<sequence>MIRIIDCTLREGMQTRQCCFTTEQSVLLSREIAALGVDTIECGHPFISSKEAERVQAVVATSLVPVLAHARARLEDIDAVLQTGAHWVGLFASINEISMATKFKGKSREELLTMFGSSIRYAREQGLLVRATIEDAGRTAVPDLVSMIITAREAGANRICFADSVGILLPDETFDVLSLLHYEFPDIVLEYHVHNDRGLALANTLKAIEAGVEWISTSCNGIGERAGITDTFQLITLLATRFEQNRFDISRILALSELVESYSRIPMSPMQPVVGKNAFVHVARLHQLAMQKDSAAYSIFDPKLVKGHISLEHFTPLQEQELFLVPLEKSSTELKYHRHGPGKRFVMLDKRLVDGSPYYFIARQFSMIGADESAETGHVDSHTHNCDSVFLFLGDGQDYIGLEVEVDLGGDIRHIHSPASVFIPAGVAHSYRFIRGCGTYINFVHKGDYHESLLEITQ</sequence>
<feature type="domain" description="Pyruvate carboxyltransferase" evidence="8">
    <location>
        <begin position="2"/>
        <end position="253"/>
    </location>
</feature>
<accession>A0A077N5A9</accession>
<dbReference type="PROSITE" id="PS50991">
    <property type="entry name" value="PYR_CT"/>
    <property type="match status" value="1"/>
</dbReference>
<comment type="function">
    <text evidence="7">Catalyzes the condensation of the acetyl group of acetyl-CoA with 3-methyl-2-oxobutanoate (2-ketoisovalerate) to form 3-carboxy-3-hydroxy-4-methylpentanoate (2-isopropylmalate).</text>
</comment>
<dbReference type="EC" id="2.3.3.13" evidence="2"/>
<dbReference type="InterPro" id="IPR013785">
    <property type="entry name" value="Aldolase_TIM"/>
</dbReference>
<evidence type="ECO:0000313" key="9">
    <source>
        <dbReference type="EMBL" id="CDG97321.1"/>
    </source>
</evidence>
<name>A0A077N5A9_XENBV</name>
<evidence type="ECO:0000256" key="6">
    <source>
        <dbReference type="ARBA" id="ARBA00023304"/>
    </source>
</evidence>
<dbReference type="GO" id="GO:0005829">
    <property type="term" value="C:cytosol"/>
    <property type="evidence" value="ECO:0007669"/>
    <property type="project" value="TreeGrafter"/>
</dbReference>
<evidence type="ECO:0000256" key="2">
    <source>
        <dbReference type="ARBA" id="ARBA00012973"/>
    </source>
</evidence>
<keyword evidence="3" id="KW-0028">Amino-acid biosynthesis</keyword>
<evidence type="ECO:0000256" key="7">
    <source>
        <dbReference type="ARBA" id="ARBA00037629"/>
    </source>
</evidence>
<dbReference type="GO" id="GO:0003852">
    <property type="term" value="F:2-isopropylmalate synthase activity"/>
    <property type="evidence" value="ECO:0007669"/>
    <property type="project" value="UniProtKB-EC"/>
</dbReference>
<comment type="caution">
    <text evidence="9">The sequence shown here is derived from an EMBL/GenBank/DDBJ whole genome shotgun (WGS) entry which is preliminary data.</text>
</comment>
<dbReference type="Gene3D" id="3.20.20.70">
    <property type="entry name" value="Aldolase class I"/>
    <property type="match status" value="1"/>
</dbReference>
<keyword evidence="4" id="KW-0808">Transferase</keyword>
<evidence type="ECO:0000256" key="4">
    <source>
        <dbReference type="ARBA" id="ARBA00022679"/>
    </source>
</evidence>
<dbReference type="AlphaFoldDB" id="A0A077N5A9"/>
<evidence type="ECO:0000256" key="5">
    <source>
        <dbReference type="ARBA" id="ARBA00023211"/>
    </source>
</evidence>
<comment type="pathway">
    <text evidence="1">Amino-acid biosynthesis; L-leucine biosynthesis; L-leucine from 3-methyl-2-oxobutanoate: step 1/4.</text>
</comment>
<evidence type="ECO:0000256" key="1">
    <source>
        <dbReference type="ARBA" id="ARBA00004689"/>
    </source>
</evidence>
<dbReference type="Pfam" id="PF00682">
    <property type="entry name" value="HMGL-like"/>
    <property type="match status" value="1"/>
</dbReference>
<reference evidence="9" key="1">
    <citation type="submission" date="2013-07" db="EMBL/GenBank/DDBJ databases">
        <title>Sub-species coevolution in mutualistic symbiosis.</title>
        <authorList>
            <person name="Murfin K."/>
            <person name="Klassen J."/>
            <person name="Lee M."/>
            <person name="Forst S."/>
            <person name="Stock P."/>
            <person name="Goodrich-Blair H."/>
        </authorList>
    </citation>
    <scope>NUCLEOTIDE SEQUENCE [LARGE SCALE GENOMIC DNA]</scope>
    <source>
        <strain evidence="9">Puntauvense</strain>
    </source>
</reference>
<dbReference type="InterPro" id="IPR000891">
    <property type="entry name" value="PYR_CT"/>
</dbReference>
<dbReference type="GO" id="GO:0009098">
    <property type="term" value="P:L-leucine biosynthetic process"/>
    <property type="evidence" value="ECO:0007669"/>
    <property type="project" value="TreeGrafter"/>
</dbReference>
<dbReference type="EMBL" id="CBSW010000173">
    <property type="protein sequence ID" value="CDG97321.1"/>
    <property type="molecule type" value="Genomic_DNA"/>
</dbReference>
<evidence type="ECO:0000256" key="3">
    <source>
        <dbReference type="ARBA" id="ARBA00022605"/>
    </source>
</evidence>